<gene>
    <name evidence="5" type="ORF">CVT24_008832</name>
</gene>
<dbReference type="SUPFAM" id="SSF50630">
    <property type="entry name" value="Acid proteases"/>
    <property type="match status" value="1"/>
</dbReference>
<feature type="region of interest" description="Disordered" evidence="3">
    <location>
        <begin position="825"/>
        <end position="935"/>
    </location>
</feature>
<feature type="region of interest" description="Disordered" evidence="3">
    <location>
        <begin position="492"/>
        <end position="582"/>
    </location>
</feature>
<dbReference type="SMART" id="SM00343">
    <property type="entry name" value="ZnF_C2HC"/>
    <property type="match status" value="1"/>
</dbReference>
<dbReference type="Pfam" id="PF20149">
    <property type="entry name" value="DUF6532"/>
    <property type="match status" value="1"/>
</dbReference>
<dbReference type="Gene3D" id="4.10.60.10">
    <property type="entry name" value="Zinc finger, CCHC-type"/>
    <property type="match status" value="1"/>
</dbReference>
<dbReference type="EMBL" id="NHTK01006037">
    <property type="protein sequence ID" value="PPQ66679.1"/>
    <property type="molecule type" value="Genomic_DNA"/>
</dbReference>
<keyword evidence="2" id="KW-0863">Zinc-finger</keyword>
<dbReference type="InterPro" id="IPR001878">
    <property type="entry name" value="Znf_CCHC"/>
</dbReference>
<comment type="caution">
    <text evidence="5">The sequence shown here is derived from an EMBL/GenBank/DDBJ whole genome shotgun (WGS) entry which is preliminary data.</text>
</comment>
<organism evidence="5 6">
    <name type="scientific">Panaeolus cyanescens</name>
    <dbReference type="NCBI Taxonomy" id="181874"/>
    <lineage>
        <taxon>Eukaryota</taxon>
        <taxon>Fungi</taxon>
        <taxon>Dikarya</taxon>
        <taxon>Basidiomycota</taxon>
        <taxon>Agaricomycotina</taxon>
        <taxon>Agaricomycetes</taxon>
        <taxon>Agaricomycetidae</taxon>
        <taxon>Agaricales</taxon>
        <taxon>Agaricineae</taxon>
        <taxon>Galeropsidaceae</taxon>
        <taxon>Panaeolus</taxon>
    </lineage>
</organism>
<keyword evidence="6" id="KW-1185">Reference proteome</keyword>
<feature type="compositionally biased region" description="Basic and acidic residues" evidence="3">
    <location>
        <begin position="189"/>
        <end position="223"/>
    </location>
</feature>
<proteinExistence type="predicted"/>
<keyword evidence="2" id="KW-0479">Metal-binding</keyword>
<feature type="compositionally biased region" description="Basic and acidic residues" evidence="3">
    <location>
        <begin position="140"/>
        <end position="160"/>
    </location>
</feature>
<feature type="compositionally biased region" description="Polar residues" evidence="3">
    <location>
        <begin position="492"/>
        <end position="511"/>
    </location>
</feature>
<dbReference type="GO" id="GO:0008270">
    <property type="term" value="F:zinc ion binding"/>
    <property type="evidence" value="ECO:0007669"/>
    <property type="project" value="UniProtKB-KW"/>
</dbReference>
<feature type="compositionally biased region" description="Polar residues" evidence="3">
    <location>
        <begin position="896"/>
        <end position="908"/>
    </location>
</feature>
<name>A0A409VK78_9AGAR</name>
<feature type="region of interest" description="Disordered" evidence="3">
    <location>
        <begin position="615"/>
        <end position="646"/>
    </location>
</feature>
<feature type="compositionally biased region" description="Polar residues" evidence="3">
    <location>
        <begin position="123"/>
        <end position="139"/>
    </location>
</feature>
<dbReference type="PROSITE" id="PS50158">
    <property type="entry name" value="ZF_CCHC"/>
    <property type="match status" value="1"/>
</dbReference>
<keyword evidence="2" id="KW-0862">Zinc</keyword>
<dbReference type="GO" id="GO:0003676">
    <property type="term" value="F:nucleic acid binding"/>
    <property type="evidence" value="ECO:0007669"/>
    <property type="project" value="InterPro"/>
</dbReference>
<keyword evidence="1" id="KW-0507">mRNA processing</keyword>
<evidence type="ECO:0000313" key="6">
    <source>
        <dbReference type="Proteomes" id="UP000284842"/>
    </source>
</evidence>
<reference evidence="5 6" key="1">
    <citation type="journal article" date="2018" name="Evol. Lett.">
        <title>Horizontal gene cluster transfer increased hallucinogenic mushroom diversity.</title>
        <authorList>
            <person name="Reynolds H.T."/>
            <person name="Vijayakumar V."/>
            <person name="Gluck-Thaler E."/>
            <person name="Korotkin H.B."/>
            <person name="Matheny P.B."/>
            <person name="Slot J.C."/>
        </authorList>
    </citation>
    <scope>NUCLEOTIDE SEQUENCE [LARGE SCALE GENOMIC DNA]</scope>
    <source>
        <strain evidence="5 6">2629</strain>
    </source>
</reference>
<dbReference type="SUPFAM" id="SSF57756">
    <property type="entry name" value="Retrovirus zinc finger-like domains"/>
    <property type="match status" value="1"/>
</dbReference>
<feature type="compositionally biased region" description="Basic and acidic residues" evidence="3">
    <location>
        <begin position="546"/>
        <end position="561"/>
    </location>
</feature>
<dbReference type="STRING" id="181874.A0A409VK78"/>
<feature type="compositionally biased region" description="Basic and acidic residues" evidence="3">
    <location>
        <begin position="512"/>
        <end position="522"/>
    </location>
</feature>
<feature type="region of interest" description="Disordered" evidence="3">
    <location>
        <begin position="185"/>
        <end position="271"/>
    </location>
</feature>
<feature type="compositionally biased region" description="Basic and acidic residues" evidence="3">
    <location>
        <begin position="854"/>
        <end position="889"/>
    </location>
</feature>
<feature type="compositionally biased region" description="Basic and acidic residues" evidence="3">
    <location>
        <begin position="909"/>
        <end position="924"/>
    </location>
</feature>
<sequence length="1303" mass="149186">MARLEPIWTIHEITREERRQSLLERAVEYVEESLTLSRKHDLDRQGERYIQLILKTVERLCARYVTFRSKKSESRPNTPMFQVLEKAVTVMPTIESMSENNTQRRDQPPHISSGTRRPEPATNRESTQFFSQHPNVTSRDNQKQWRERVAKQRERNEQMRNDGQSDIPDQGITFEENVPFESSFLDWIRSGDDKKSKGDPRETKSKNKNMAKDAQHHGDDMRRGASGRPPRPLSSIAEEETQGLHLSPSGAMRRNPRQFSMPRETSSQFNPGVPEAANTHRQEMEERLSTIIYEALGVRMEYPPGFKYSEKLDISNANKYSGSQKFADLEDWLTVFCHKIAARQMGGDHPSLDILRQRVLMEHLGGEALKWYIRHVVSVNRSKRDWTFESIILAMYNRFVHPSTMQDAREGFKKAKYSVATGVQGFYDLLLDFAQSMSVYPDEYSLKEAFLDGIPDSMGTYLITEVGLSPEMHSIEDFVLYAKRREERLKTNNYYQKRKSSMIQQTSGTTKMNDHLTGDSRQTRQSQRRSSRTFGSNMIAPGQLKNDYREHQTRETSRAPDHGTSNLKTGDKPLRSNPVNVGNSTCHNCGKVGHFARECKSPPKDKRVHVRAAHTAYDGEDEAELLDSGSDNSDDEGSIASRRSAYTEIEVTDHEWAGGSDVSNHEFMGAMTEVPDREHHDDEEVKMRKVRLRTNKEGRVRPVVKPEEKECLASFVSVGGMKAWTLWDSGSTTTGITPVFAQIANITVDTLLDPHILQLGTIGSRSSIKYGADVDVNISDVFKTRTYVDIANFDRYEMIIGTPFMRKHKVVLDFEKNEIRINGKPVPAVRVNPDTDKDLNEPDGSVVGESLPTDDPRLLDSMEGDRNVITDDEIRNAPRTRTDDRESSKTKPVASNEATVDSDSNIGSKTDDKSTKPEKKRSFWDRPTPPPTFEWAYDPRMPREWNEVIYSMRAHEGSAIEKWNNIFRSPHDDEVSKPEVPVVHRPHKIDKDTRVSTVRLPYIDVSTETIMAIRDRFEPQSSNSAKVKLTPLDFPRLRQQWYDEFIDIVQGTRSKLPPFRSVDGTVSTGTVVQHQWAGKCWANALKDANQDYQMTDTIGKLIRSRGSRIRGHAVNIVRNCVDATFGFKRQTDPRTVASNFEIYKTYKGVFHYKKPADKSGFAEAKVIQECIQAVWFDRGKESYGVVFQHLFNPIPLEMLTLIFTMINHCLDEWSTGRRDLKMVFEERMVRDQHIAFRADLKRWSEQNIPVVRAIREKFFKRACRDAGVNVETTVQPTLVGDSLDRVRNELAGRTGETDSEAEE</sequence>
<evidence type="ECO:0000256" key="2">
    <source>
        <dbReference type="PROSITE-ProRule" id="PRU00047"/>
    </source>
</evidence>
<dbReference type="InParanoid" id="A0A409VK78"/>
<evidence type="ECO:0000259" key="4">
    <source>
        <dbReference type="PROSITE" id="PS50158"/>
    </source>
</evidence>
<dbReference type="Gene3D" id="2.40.70.10">
    <property type="entry name" value="Acid Proteases"/>
    <property type="match status" value="1"/>
</dbReference>
<dbReference type="CDD" id="cd00303">
    <property type="entry name" value="retropepsin_like"/>
    <property type="match status" value="1"/>
</dbReference>
<dbReference type="OrthoDB" id="2799149at2759"/>
<evidence type="ECO:0000256" key="1">
    <source>
        <dbReference type="ARBA" id="ARBA00022664"/>
    </source>
</evidence>
<feature type="domain" description="CCHC-type" evidence="4">
    <location>
        <begin position="586"/>
        <end position="601"/>
    </location>
</feature>
<accession>A0A409VK78</accession>
<evidence type="ECO:0000256" key="3">
    <source>
        <dbReference type="SAM" id="MobiDB-lite"/>
    </source>
</evidence>
<dbReference type="InterPro" id="IPR021109">
    <property type="entry name" value="Peptidase_aspartic_dom_sf"/>
</dbReference>
<dbReference type="Proteomes" id="UP000284842">
    <property type="component" value="Unassembled WGS sequence"/>
</dbReference>
<dbReference type="GO" id="GO:0006397">
    <property type="term" value="P:mRNA processing"/>
    <property type="evidence" value="ECO:0007669"/>
    <property type="project" value="UniProtKB-KW"/>
</dbReference>
<dbReference type="InterPro" id="IPR036875">
    <property type="entry name" value="Znf_CCHC_sf"/>
</dbReference>
<evidence type="ECO:0000313" key="5">
    <source>
        <dbReference type="EMBL" id="PPQ66679.1"/>
    </source>
</evidence>
<dbReference type="Pfam" id="PF00098">
    <property type="entry name" value="zf-CCHC"/>
    <property type="match status" value="1"/>
</dbReference>
<dbReference type="InterPro" id="IPR045341">
    <property type="entry name" value="DUF6532"/>
</dbReference>
<protein>
    <recommendedName>
        <fullName evidence="4">CCHC-type domain-containing protein</fullName>
    </recommendedName>
</protein>
<feature type="region of interest" description="Disordered" evidence="3">
    <location>
        <begin position="96"/>
        <end position="171"/>
    </location>
</feature>